<dbReference type="PROSITE" id="PS51192">
    <property type="entry name" value="HELICASE_ATP_BIND_1"/>
    <property type="match status" value="1"/>
</dbReference>
<comment type="function">
    <text evidence="11">Initiates the restart of stalled replication forks, which reloads the replicative helicase on sites other than the origin of replication. Recognizes and binds to abandoned replication forks and remodels them to uncover a helicase loading site. Promotes assembly of the primosome at these replication forks.</text>
</comment>
<dbReference type="PANTHER" id="PTHR30580:SF0">
    <property type="entry name" value="PRIMOSOMAL PROTEIN N"/>
    <property type="match status" value="1"/>
</dbReference>
<evidence type="ECO:0000256" key="2">
    <source>
        <dbReference type="ARBA" id="ARBA00022705"/>
    </source>
</evidence>
<keyword evidence="6 11" id="KW-0347">Helicase</keyword>
<protein>
    <recommendedName>
        <fullName evidence="11">Replication restart protein PriA</fullName>
    </recommendedName>
    <alternativeName>
        <fullName evidence="11">ATP-dependent DNA helicase PriA</fullName>
        <ecNumber evidence="11">5.6.2.4</ecNumber>
    </alternativeName>
    <alternativeName>
        <fullName evidence="11">DNA 3'-5' helicase PriA</fullName>
    </alternativeName>
</protein>
<dbReference type="Pfam" id="PF17764">
    <property type="entry name" value="PriA_3primeBD"/>
    <property type="match status" value="1"/>
</dbReference>
<keyword evidence="15" id="KW-1185">Reference proteome</keyword>
<dbReference type="EC" id="5.6.2.4" evidence="11"/>
<evidence type="ECO:0000256" key="9">
    <source>
        <dbReference type="ARBA" id="ARBA00023125"/>
    </source>
</evidence>
<dbReference type="HAMAP" id="MF_00983">
    <property type="entry name" value="PriA"/>
    <property type="match status" value="1"/>
</dbReference>
<evidence type="ECO:0000256" key="3">
    <source>
        <dbReference type="ARBA" id="ARBA00022723"/>
    </source>
</evidence>
<dbReference type="NCBIfam" id="TIGR00595">
    <property type="entry name" value="priA"/>
    <property type="match status" value="1"/>
</dbReference>
<evidence type="ECO:0000256" key="10">
    <source>
        <dbReference type="ARBA" id="ARBA00023235"/>
    </source>
</evidence>
<dbReference type="EMBL" id="JBFNFH010000005">
    <property type="protein sequence ID" value="MFM1524715.1"/>
    <property type="molecule type" value="Genomic_DNA"/>
</dbReference>
<dbReference type="GO" id="GO:0016787">
    <property type="term" value="F:hydrolase activity"/>
    <property type="evidence" value="ECO:0007669"/>
    <property type="project" value="UniProtKB-KW"/>
</dbReference>
<dbReference type="SMART" id="SM00490">
    <property type="entry name" value="HELICc"/>
    <property type="match status" value="1"/>
</dbReference>
<feature type="binding site" evidence="11">
    <location>
        <position position="498"/>
    </location>
    <ligand>
        <name>Zn(2+)</name>
        <dbReference type="ChEBI" id="CHEBI:29105"/>
        <label>2</label>
    </ligand>
</feature>
<dbReference type="RefSeq" id="WP_408126419.1">
    <property type="nucleotide sequence ID" value="NZ_JBFNFH010000005.1"/>
</dbReference>
<keyword evidence="3 11" id="KW-0479">Metal-binding</keyword>
<evidence type="ECO:0000256" key="4">
    <source>
        <dbReference type="ARBA" id="ARBA00022741"/>
    </source>
</evidence>
<dbReference type="InterPro" id="IPR014001">
    <property type="entry name" value="Helicase_ATP-bd"/>
</dbReference>
<feature type="binding site" evidence="11">
    <location>
        <position position="519"/>
    </location>
    <ligand>
        <name>Zn(2+)</name>
        <dbReference type="ChEBI" id="CHEBI:29105"/>
        <label>2</label>
    </ligand>
</feature>
<feature type="binding site" evidence="11">
    <location>
        <position position="501"/>
    </location>
    <ligand>
        <name>Zn(2+)</name>
        <dbReference type="ChEBI" id="CHEBI:29105"/>
        <label>2</label>
    </ligand>
</feature>
<dbReference type="InterPro" id="IPR001650">
    <property type="entry name" value="Helicase_C-like"/>
</dbReference>
<evidence type="ECO:0000256" key="5">
    <source>
        <dbReference type="ARBA" id="ARBA00022801"/>
    </source>
</evidence>
<dbReference type="Pfam" id="PF18319">
    <property type="entry name" value="Zn_ribbon_PriA"/>
    <property type="match status" value="1"/>
</dbReference>
<dbReference type="PROSITE" id="PS51194">
    <property type="entry name" value="HELICASE_CTER"/>
    <property type="match status" value="1"/>
</dbReference>
<keyword evidence="7 11" id="KW-0862">Zinc</keyword>
<comment type="catalytic activity">
    <reaction evidence="11">
        <text>ATP + H2O = ADP + phosphate + H(+)</text>
        <dbReference type="Rhea" id="RHEA:13065"/>
        <dbReference type="ChEBI" id="CHEBI:15377"/>
        <dbReference type="ChEBI" id="CHEBI:15378"/>
        <dbReference type="ChEBI" id="CHEBI:30616"/>
        <dbReference type="ChEBI" id="CHEBI:43474"/>
        <dbReference type="ChEBI" id="CHEBI:456216"/>
        <dbReference type="EC" id="5.6.2.4"/>
    </reaction>
</comment>
<keyword evidence="8 11" id="KW-0067">ATP-binding</keyword>
<dbReference type="InterPro" id="IPR040498">
    <property type="entry name" value="PriA_CRR"/>
</dbReference>
<keyword evidence="2 11" id="KW-0235">DNA replication</keyword>
<comment type="caution">
    <text evidence="14">The sequence shown here is derived from an EMBL/GenBank/DDBJ whole genome shotgun (WGS) entry which is preliminary data.</text>
</comment>
<evidence type="ECO:0000256" key="11">
    <source>
        <dbReference type="HAMAP-Rule" id="MF_00983"/>
    </source>
</evidence>
<feature type="binding site" evidence="11">
    <location>
        <position position="489"/>
    </location>
    <ligand>
        <name>Zn(2+)</name>
        <dbReference type="ChEBI" id="CHEBI:29105"/>
        <label>1</label>
    </ligand>
</feature>
<dbReference type="Pfam" id="PF00271">
    <property type="entry name" value="Helicase_C"/>
    <property type="match status" value="1"/>
</dbReference>
<dbReference type="InterPro" id="IPR041222">
    <property type="entry name" value="PriA_3primeBD"/>
</dbReference>
<dbReference type="SUPFAM" id="SSF52540">
    <property type="entry name" value="P-loop containing nucleoside triphosphate hydrolases"/>
    <property type="match status" value="1"/>
</dbReference>
<keyword evidence="5 11" id="KW-0378">Hydrolase</keyword>
<dbReference type="Proteomes" id="UP001629536">
    <property type="component" value="Unassembled WGS sequence"/>
</dbReference>
<dbReference type="Pfam" id="PF18074">
    <property type="entry name" value="PriA_C"/>
    <property type="match status" value="1"/>
</dbReference>
<keyword evidence="10 11" id="KW-0413">Isomerase</keyword>
<evidence type="ECO:0000256" key="6">
    <source>
        <dbReference type="ARBA" id="ARBA00022806"/>
    </source>
</evidence>
<feature type="domain" description="Helicase ATP-binding" evidence="12">
    <location>
        <begin position="261"/>
        <end position="427"/>
    </location>
</feature>
<dbReference type="InterPro" id="IPR027417">
    <property type="entry name" value="P-loop_NTPase"/>
</dbReference>
<feature type="binding site" evidence="11">
    <location>
        <position position="532"/>
    </location>
    <ligand>
        <name>Zn(2+)</name>
        <dbReference type="ChEBI" id="CHEBI:29105"/>
        <label>1</label>
    </ligand>
</feature>
<comment type="similarity">
    <text evidence="11">Belongs to the helicase family. PriA subfamily.</text>
</comment>
<dbReference type="NCBIfam" id="NF004066">
    <property type="entry name" value="PRK05580.1-3"/>
    <property type="match status" value="1"/>
</dbReference>
<dbReference type="Gene3D" id="3.40.1440.60">
    <property type="entry name" value="PriA, 3(prime) DNA-binding domain"/>
    <property type="match status" value="1"/>
</dbReference>
<keyword evidence="9 11" id="KW-0238">DNA-binding</keyword>
<feature type="binding site" evidence="11">
    <location>
        <position position="516"/>
    </location>
    <ligand>
        <name>Zn(2+)</name>
        <dbReference type="ChEBI" id="CHEBI:29105"/>
        <label>2</label>
    </ligand>
</feature>
<evidence type="ECO:0000256" key="1">
    <source>
        <dbReference type="ARBA" id="ARBA00022515"/>
    </source>
</evidence>
<keyword evidence="1 11" id="KW-0639">Primosome</keyword>
<evidence type="ECO:0000259" key="13">
    <source>
        <dbReference type="PROSITE" id="PS51194"/>
    </source>
</evidence>
<dbReference type="CDD" id="cd18804">
    <property type="entry name" value="SF2_C_priA"/>
    <property type="match status" value="1"/>
</dbReference>
<dbReference type="InterPro" id="IPR005259">
    <property type="entry name" value="PriA"/>
</dbReference>
<dbReference type="InterPro" id="IPR042115">
    <property type="entry name" value="PriA_3primeBD_sf"/>
</dbReference>
<gene>
    <name evidence="11 14" type="primary">priA</name>
    <name evidence="14" type="ORF">ABGF40_03420</name>
</gene>
<keyword evidence="4 11" id="KW-0547">Nucleotide-binding</keyword>
<evidence type="ECO:0000313" key="14">
    <source>
        <dbReference type="EMBL" id="MFM1524715.1"/>
    </source>
</evidence>
<evidence type="ECO:0000256" key="7">
    <source>
        <dbReference type="ARBA" id="ARBA00022833"/>
    </source>
</evidence>
<dbReference type="InterPro" id="IPR011545">
    <property type="entry name" value="DEAD/DEAH_box_helicase_dom"/>
</dbReference>
<comment type="catalytic activity">
    <reaction evidence="11">
        <text>Couples ATP hydrolysis with the unwinding of duplex DNA by translocating in the 3'-5' direction.</text>
        <dbReference type="EC" id="5.6.2.4"/>
    </reaction>
</comment>
<dbReference type="Pfam" id="PF00270">
    <property type="entry name" value="DEAD"/>
    <property type="match status" value="1"/>
</dbReference>
<dbReference type="Gene3D" id="3.40.50.300">
    <property type="entry name" value="P-loop containing nucleotide triphosphate hydrolases"/>
    <property type="match status" value="2"/>
</dbReference>
<reference evidence="14 15" key="1">
    <citation type="journal article" date="2024" name="Front. Microbiol.">
        <title>Pangenomic and biochemical analyses of Helcococcus ovis reveal widespread tetracycline resistance and a novel bacterial species, Helcococcus bovis.</title>
        <authorList>
            <person name="Cunha F."/>
            <person name="Zhai Y."/>
            <person name="Casaro S."/>
            <person name="Jones K.L."/>
            <person name="Hernandez M."/>
            <person name="Bisinotto R.S."/>
            <person name="Kariyawasam S."/>
            <person name="Brown M.B."/>
            <person name="Phillips A."/>
            <person name="Jeong K.C."/>
            <person name="Galvao K.N."/>
        </authorList>
    </citation>
    <scope>NUCLEOTIDE SEQUENCE [LARGE SCALE GENOMIC DNA]</scope>
    <source>
        <strain evidence="14 15">KG197</strain>
    </source>
</reference>
<dbReference type="CDD" id="cd17929">
    <property type="entry name" value="DEXHc_priA"/>
    <property type="match status" value="1"/>
</dbReference>
<comment type="subunit">
    <text evidence="11">Component of the replication restart primosome.</text>
</comment>
<dbReference type="SMART" id="SM00487">
    <property type="entry name" value="DEXDc"/>
    <property type="match status" value="1"/>
</dbReference>
<evidence type="ECO:0000313" key="15">
    <source>
        <dbReference type="Proteomes" id="UP001629536"/>
    </source>
</evidence>
<dbReference type="InterPro" id="IPR041236">
    <property type="entry name" value="PriA_C"/>
</dbReference>
<proteinExistence type="inferred from homology"/>
<feature type="binding site" evidence="11">
    <location>
        <position position="529"/>
    </location>
    <ligand>
        <name>Zn(2+)</name>
        <dbReference type="ChEBI" id="CHEBI:29105"/>
        <label>1</label>
    </ligand>
</feature>
<name>A0ABW9F6N4_9FIRM</name>
<evidence type="ECO:0000259" key="12">
    <source>
        <dbReference type="PROSITE" id="PS51192"/>
    </source>
</evidence>
<feature type="domain" description="Helicase C-terminal" evidence="13">
    <location>
        <begin position="524"/>
        <end position="678"/>
    </location>
</feature>
<comment type="cofactor">
    <cofactor evidence="11">
        <name>Zn(2+)</name>
        <dbReference type="ChEBI" id="CHEBI:29105"/>
    </cofactor>
    <text evidence="11">Binds 2 zinc ions per subunit.</text>
</comment>
<accession>A0ABW9F6N4</accession>
<dbReference type="PANTHER" id="PTHR30580">
    <property type="entry name" value="PRIMOSOMAL PROTEIN N"/>
    <property type="match status" value="1"/>
</dbReference>
<sequence length="781" mass="89755">MLYNLILKSKTSFLDRMFTYYSNEEILPGTRVIAPFGKGDTKTIGIVIEKKFDENLSFEAKEIIEILDNMPIVSQELLNIVFYMVRNNISDYSSAINAILPPGSIDKVEEFYINNENGNDELSIFLENEKTFKEIAEKFNGKYSKTYLNELVLKKELYSFFDLKSKASVKYEEIVSLSENIEINLKGKKQLEIFEYLLKNGKTEKKKLLDETNATLSSLKTLLSKNIITIKKNRIYRKVLDNVDKYKKHNLNVEQKEVYNTIITSKSNHFLLNGVTGSGKTEVYLQLVEKYINEGKEAIILVPEISLTPQTIDRFQGRFGENIAVLHSKLNISERADQWRLIKNKKVKIVVGARSAIFAPFENLGIIIIDEEHESSYKSEKNPKYSAIEIAKLRAKLNNAKLILGTATPSVKTMYDVKKDEIEILNLRNRATGGNMPDIKVVDMREELKSNNFTMFSYLLQENIKKALQNKEQIILFLNKRGHTSFVFCRSCGYVYKCEACDVAMTYHKSKDRLICHYCGRTAKKDKICKNCGSKWIKEYGAGTEMLEEQTIQMFPTAKVYRMDADTTSTKDDYQKVYNMMKKKEIDILIGTQMLAKGLDFPNVSVVGIVSADISLNVPDFRSGEKTFNLITQVAGRAGRGNVAGKVIIQTYNPDNYAINSASNNDYDTFYENEINEREKFNYPPIINILRIGFSCKDRSYAIRFGQNTMLKINRFIRENNINLIEMTGPTPAIVERINNRYRFDIILKSSNRDDLLDIAKMIRSQKADSKIYLNYNLEEE</sequence>
<organism evidence="14 15">
    <name type="scientific">Helcococcus bovis</name>
    <dbReference type="NCBI Taxonomy" id="3153252"/>
    <lineage>
        <taxon>Bacteria</taxon>
        <taxon>Bacillati</taxon>
        <taxon>Bacillota</taxon>
        <taxon>Tissierellia</taxon>
        <taxon>Tissierellales</taxon>
        <taxon>Peptoniphilaceae</taxon>
        <taxon>Helcococcus</taxon>
    </lineage>
</organism>
<evidence type="ECO:0000256" key="8">
    <source>
        <dbReference type="ARBA" id="ARBA00022840"/>
    </source>
</evidence>
<feature type="binding site" evidence="11">
    <location>
        <position position="492"/>
    </location>
    <ligand>
        <name>Zn(2+)</name>
        <dbReference type="ChEBI" id="CHEBI:29105"/>
        <label>1</label>
    </ligand>
</feature>